<protein>
    <recommendedName>
        <fullName evidence="1">Replication factor A C-terminal domain-containing protein</fullName>
    </recommendedName>
</protein>
<dbReference type="EMBL" id="JAATIQ010000649">
    <property type="protein sequence ID" value="KAF4349191.1"/>
    <property type="molecule type" value="Genomic_DNA"/>
</dbReference>
<dbReference type="InterPro" id="IPR013955">
    <property type="entry name" value="Rep_factor-A_C"/>
</dbReference>
<dbReference type="Pfam" id="PF08646">
    <property type="entry name" value="Rep_fac-A_C"/>
    <property type="match status" value="1"/>
</dbReference>
<evidence type="ECO:0000313" key="2">
    <source>
        <dbReference type="EMBL" id="KAF4349191.1"/>
    </source>
</evidence>
<evidence type="ECO:0000313" key="3">
    <source>
        <dbReference type="Proteomes" id="UP000583929"/>
    </source>
</evidence>
<reference evidence="2 3" key="1">
    <citation type="journal article" date="2020" name="bioRxiv">
        <title>Sequence and annotation of 42 cannabis genomes reveals extensive copy number variation in cannabinoid synthesis and pathogen resistance genes.</title>
        <authorList>
            <person name="Mckernan K.J."/>
            <person name="Helbert Y."/>
            <person name="Kane L.T."/>
            <person name="Ebling H."/>
            <person name="Zhang L."/>
            <person name="Liu B."/>
            <person name="Eaton Z."/>
            <person name="Mclaughlin S."/>
            <person name="Kingan S."/>
            <person name="Baybayan P."/>
            <person name="Concepcion G."/>
            <person name="Jordan M."/>
            <person name="Riva A."/>
            <person name="Barbazuk W."/>
            <person name="Harkins T."/>
        </authorList>
    </citation>
    <scope>NUCLEOTIDE SEQUENCE [LARGE SCALE GENOMIC DNA]</scope>
    <source>
        <strain evidence="3">cv. Jamaican Lion 4</strain>
        <tissue evidence="2">Leaf</tissue>
    </source>
</reference>
<feature type="domain" description="Replication factor A C-terminal" evidence="1">
    <location>
        <begin position="2"/>
        <end position="74"/>
    </location>
</feature>
<keyword evidence="3" id="KW-1185">Reference proteome</keyword>
<accession>A0A7J6DSV9</accession>
<dbReference type="InterPro" id="IPR012340">
    <property type="entry name" value="NA-bd_OB-fold"/>
</dbReference>
<dbReference type="Proteomes" id="UP000583929">
    <property type="component" value="Unassembled WGS sequence"/>
</dbReference>
<dbReference type="SUPFAM" id="SSF50249">
    <property type="entry name" value="Nucleic acid-binding proteins"/>
    <property type="match status" value="1"/>
</dbReference>
<sequence>MACTKYCQKADLDNETSCFKCYGYNKSSVEKIPRCRFHAQLTDHAGSLIVTFFGENAEKFLNYAAEELIHMPNVNSTT</sequence>
<name>A0A7J6DSV9_CANSA</name>
<evidence type="ECO:0000259" key="1">
    <source>
        <dbReference type="Pfam" id="PF08646"/>
    </source>
</evidence>
<organism evidence="2 3">
    <name type="scientific">Cannabis sativa</name>
    <name type="common">Hemp</name>
    <name type="synonym">Marijuana</name>
    <dbReference type="NCBI Taxonomy" id="3483"/>
    <lineage>
        <taxon>Eukaryota</taxon>
        <taxon>Viridiplantae</taxon>
        <taxon>Streptophyta</taxon>
        <taxon>Embryophyta</taxon>
        <taxon>Tracheophyta</taxon>
        <taxon>Spermatophyta</taxon>
        <taxon>Magnoliopsida</taxon>
        <taxon>eudicotyledons</taxon>
        <taxon>Gunneridae</taxon>
        <taxon>Pentapetalae</taxon>
        <taxon>rosids</taxon>
        <taxon>fabids</taxon>
        <taxon>Rosales</taxon>
        <taxon>Cannabaceae</taxon>
        <taxon>Cannabis</taxon>
    </lineage>
</organism>
<dbReference type="Gene3D" id="2.40.50.140">
    <property type="entry name" value="Nucleic acid-binding proteins"/>
    <property type="match status" value="1"/>
</dbReference>
<comment type="caution">
    <text evidence="2">The sequence shown here is derived from an EMBL/GenBank/DDBJ whole genome shotgun (WGS) entry which is preliminary data.</text>
</comment>
<dbReference type="AlphaFoldDB" id="A0A7J6DSV9"/>
<gene>
    <name evidence="2" type="ORF">G4B88_015864</name>
</gene>
<proteinExistence type="predicted"/>